<comment type="caution">
    <text evidence="3">The sequence shown here is derived from an EMBL/GenBank/DDBJ whole genome shotgun (WGS) entry which is preliminary data.</text>
</comment>
<evidence type="ECO:0000313" key="3">
    <source>
        <dbReference type="EMBL" id="PFX13608.1"/>
    </source>
</evidence>
<reference evidence="4" key="1">
    <citation type="journal article" date="2017" name="bioRxiv">
        <title>Comparative analysis of the genomes of Stylophora pistillata and Acropora digitifera provides evidence for extensive differences between species of corals.</title>
        <authorList>
            <person name="Voolstra C.R."/>
            <person name="Li Y."/>
            <person name="Liew Y.J."/>
            <person name="Baumgarten S."/>
            <person name="Zoccola D."/>
            <person name="Flot J.-F."/>
            <person name="Tambutte S."/>
            <person name="Allemand D."/>
            <person name="Aranda M."/>
        </authorList>
    </citation>
    <scope>NUCLEOTIDE SEQUENCE [LARGE SCALE GENOMIC DNA]</scope>
</reference>
<dbReference type="GO" id="GO:0003676">
    <property type="term" value="F:nucleic acid binding"/>
    <property type="evidence" value="ECO:0007669"/>
    <property type="project" value="InterPro"/>
</dbReference>
<protein>
    <recommendedName>
        <fullName evidence="2">YqaJ viral recombinase domain-containing protein</fullName>
    </recommendedName>
</protein>
<feature type="compositionally biased region" description="Basic residues" evidence="1">
    <location>
        <begin position="488"/>
        <end position="497"/>
    </location>
</feature>
<dbReference type="Proteomes" id="UP000225706">
    <property type="component" value="Unassembled WGS sequence"/>
</dbReference>
<sequence>MTADDINLVFCHEIQVDFEDNERTKQDNIISPIKDNPASLSDILRKADSIIEKISVDDDRINEIENATREQSRSSQWHAERFPRITASKCKRALIKETTSPTKAMQEILCYNKAFQSQYMKDGVKSELEIINQYSKCTGNEVQPCGFFVSKSHPFLGASPDGLVGDNGSIEVKKIHPQDSETLETALLRLNIVKATDSINENHPYYYQIQQQLFCTGRKWTDFIASDGIKLFIKRVVYNPEFWNTKLSRLEQFYYNVLLLELAYPRVKDGLERIGKYPGSLSSTESGARYGTGGSPSVCRAVGHKSSSCPDKGKCFRCHQTGLLSRTCPLVWGRQTAVSGPNQDRKQGAPEPASGSDVNADAPHGSTHASAVEEAVPEGHAAAPDVSPEPSDGVVVVDEGDAPSRILSTGGFLIDKETPAPSGSAKPDLFDESIDECNSESIADEPFPPCWAYASQLEDDEMPHAPGPLKKSASEVSSDGTIDSPRPSRSRSPRKRSSKETPGHHSIPKMSNAATRLATSQGVSKRK</sequence>
<dbReference type="Pfam" id="PF09588">
    <property type="entry name" value="YqaJ"/>
    <property type="match status" value="1"/>
</dbReference>
<evidence type="ECO:0000313" key="4">
    <source>
        <dbReference type="Proteomes" id="UP000225706"/>
    </source>
</evidence>
<dbReference type="Gene3D" id="4.10.60.10">
    <property type="entry name" value="Zinc finger, CCHC-type"/>
    <property type="match status" value="1"/>
</dbReference>
<dbReference type="SUPFAM" id="SSF52980">
    <property type="entry name" value="Restriction endonuclease-like"/>
    <property type="match status" value="1"/>
</dbReference>
<dbReference type="GO" id="GO:0006281">
    <property type="term" value="P:DNA repair"/>
    <property type="evidence" value="ECO:0007669"/>
    <property type="project" value="UniProtKB-ARBA"/>
</dbReference>
<dbReference type="GO" id="GO:0008270">
    <property type="term" value="F:zinc ion binding"/>
    <property type="evidence" value="ECO:0007669"/>
    <property type="project" value="InterPro"/>
</dbReference>
<dbReference type="InterPro" id="IPR019080">
    <property type="entry name" value="YqaJ_viral_recombinase"/>
</dbReference>
<feature type="domain" description="YqaJ viral recombinase" evidence="2">
    <location>
        <begin position="76"/>
        <end position="218"/>
    </location>
</feature>
<evidence type="ECO:0000259" key="2">
    <source>
        <dbReference type="Pfam" id="PF09588"/>
    </source>
</evidence>
<dbReference type="PANTHER" id="PTHR46609:SF8">
    <property type="entry name" value="YQAJ VIRAL RECOMBINASE DOMAIN-CONTAINING PROTEIN"/>
    <property type="match status" value="1"/>
</dbReference>
<dbReference type="EMBL" id="LSMT01000935">
    <property type="protein sequence ID" value="PFX13608.1"/>
    <property type="molecule type" value="Genomic_DNA"/>
</dbReference>
<dbReference type="InterPro" id="IPR051703">
    <property type="entry name" value="NF-kappa-B_Signaling_Reg"/>
</dbReference>
<dbReference type="InterPro" id="IPR011604">
    <property type="entry name" value="PDDEXK-like_dom_sf"/>
</dbReference>
<dbReference type="PANTHER" id="PTHR46609">
    <property type="entry name" value="EXONUCLEASE, PHAGE-TYPE/RECB, C-TERMINAL DOMAIN-CONTAINING PROTEIN"/>
    <property type="match status" value="1"/>
</dbReference>
<dbReference type="InterPro" id="IPR011335">
    <property type="entry name" value="Restrct_endonuc-II-like"/>
</dbReference>
<accession>A0A2B4RB58</accession>
<evidence type="ECO:0000256" key="1">
    <source>
        <dbReference type="SAM" id="MobiDB-lite"/>
    </source>
</evidence>
<keyword evidence="4" id="KW-1185">Reference proteome</keyword>
<dbReference type="InterPro" id="IPR036875">
    <property type="entry name" value="Znf_CCHC_sf"/>
</dbReference>
<feature type="region of interest" description="Disordered" evidence="1">
    <location>
        <begin position="337"/>
        <end position="527"/>
    </location>
</feature>
<dbReference type="AlphaFoldDB" id="A0A2B4RB58"/>
<dbReference type="Gene3D" id="3.90.320.10">
    <property type="match status" value="1"/>
</dbReference>
<organism evidence="3 4">
    <name type="scientific">Stylophora pistillata</name>
    <name type="common">Smooth cauliflower coral</name>
    <dbReference type="NCBI Taxonomy" id="50429"/>
    <lineage>
        <taxon>Eukaryota</taxon>
        <taxon>Metazoa</taxon>
        <taxon>Cnidaria</taxon>
        <taxon>Anthozoa</taxon>
        <taxon>Hexacorallia</taxon>
        <taxon>Scleractinia</taxon>
        <taxon>Astrocoeniina</taxon>
        <taxon>Pocilloporidae</taxon>
        <taxon>Stylophora</taxon>
    </lineage>
</organism>
<feature type="compositionally biased region" description="Polar residues" evidence="1">
    <location>
        <begin position="512"/>
        <end position="527"/>
    </location>
</feature>
<dbReference type="CDD" id="cd22343">
    <property type="entry name" value="PDDEXK_lambda_exonuclease-like"/>
    <property type="match status" value="1"/>
</dbReference>
<dbReference type="SUPFAM" id="SSF57756">
    <property type="entry name" value="Retrovirus zinc finger-like domains"/>
    <property type="match status" value="1"/>
</dbReference>
<proteinExistence type="predicted"/>
<dbReference type="OrthoDB" id="5986914at2759"/>
<gene>
    <name evidence="3" type="ORF">AWC38_SpisGene22301</name>
</gene>
<name>A0A2B4RB58_STYPI</name>